<dbReference type="Proteomes" id="UP000095285">
    <property type="component" value="Unassembled WGS sequence"/>
</dbReference>
<dbReference type="FunFam" id="3.10.260.20:FF:000001">
    <property type="entry name" value="Dachshund homolog 1"/>
    <property type="match status" value="1"/>
</dbReference>
<dbReference type="OrthoDB" id="6436112at2759"/>
<dbReference type="Pfam" id="PF02437">
    <property type="entry name" value="Ski_Sno_DHD"/>
    <property type="match status" value="1"/>
</dbReference>
<comment type="subcellular location">
    <subcellularLocation>
        <location evidence="1">Nucleus</location>
    </subcellularLocation>
</comment>
<reference evidence="5" key="1">
    <citation type="submission" date="2012-04" db="EMBL/GenBank/DDBJ databases">
        <title>The Genome Sequence of Loa loa.</title>
        <authorList>
            <consortium name="The Broad Institute Genome Sequencing Platform"/>
            <consortium name="Broad Institute Genome Sequencing Center for Infectious Disease"/>
            <person name="Nutman T.B."/>
            <person name="Fink D.L."/>
            <person name="Russ C."/>
            <person name="Young S."/>
            <person name="Zeng Q."/>
            <person name="Gargeya S."/>
            <person name="Alvarado L."/>
            <person name="Berlin A."/>
            <person name="Chapman S.B."/>
            <person name="Chen Z."/>
            <person name="Freedman E."/>
            <person name="Gellesch M."/>
            <person name="Goldberg J."/>
            <person name="Griggs A."/>
            <person name="Gujja S."/>
            <person name="Heilman E.R."/>
            <person name="Heiman D."/>
            <person name="Howarth C."/>
            <person name="Mehta T."/>
            <person name="Neiman D."/>
            <person name="Pearson M."/>
            <person name="Roberts A."/>
            <person name="Saif S."/>
            <person name="Shea T."/>
            <person name="Shenoy N."/>
            <person name="Sisk P."/>
            <person name="Stolte C."/>
            <person name="Sykes S."/>
            <person name="White J."/>
            <person name="Yandava C."/>
            <person name="Haas B."/>
            <person name="Henn M.R."/>
            <person name="Nusbaum C."/>
            <person name="Birren B."/>
        </authorList>
    </citation>
    <scope>NUCLEOTIDE SEQUENCE [LARGE SCALE GENOMIC DNA]</scope>
</reference>
<dbReference type="PANTHER" id="PTHR12577:SF6">
    <property type="entry name" value="DACHSHUND, ISOFORM B"/>
    <property type="match status" value="1"/>
</dbReference>
<evidence type="ECO:0000313" key="6">
    <source>
        <dbReference type="WBParaSite" id="EN70_11257"/>
    </source>
</evidence>
<name>A0A1I7V9E3_LOALO</name>
<proteinExistence type="inferred from homology"/>
<dbReference type="STRING" id="7209.A0A1I7V9E3"/>
<dbReference type="GO" id="GO:0005667">
    <property type="term" value="C:transcription regulator complex"/>
    <property type="evidence" value="ECO:0007669"/>
    <property type="project" value="TreeGrafter"/>
</dbReference>
<gene>
    <name evidence="6" type="primary">LOAG_10987</name>
</gene>
<protein>
    <submittedName>
        <fullName evidence="6">Ski_Sno domain-containing protein</fullName>
    </submittedName>
</protein>
<reference evidence="6" key="2">
    <citation type="submission" date="2016-11" db="UniProtKB">
        <authorList>
            <consortium name="WormBaseParasite"/>
        </authorList>
    </citation>
    <scope>IDENTIFICATION</scope>
</reference>
<accession>A0A1I7V9E3</accession>
<dbReference type="SUPFAM" id="SSF46955">
    <property type="entry name" value="Putative DNA-binding domain"/>
    <property type="match status" value="1"/>
</dbReference>
<dbReference type="InParanoid" id="A0A1I7V9E3"/>
<dbReference type="eggNOG" id="KOG3915">
    <property type="taxonomic scope" value="Eukaryota"/>
</dbReference>
<dbReference type="Gene3D" id="3.10.260.20">
    <property type="entry name" value="Ski"/>
    <property type="match status" value="1"/>
</dbReference>
<dbReference type="WBParaSite" id="EN70_11257">
    <property type="protein sequence ID" value="EN70_11257"/>
    <property type="gene ID" value="EN70_11257"/>
</dbReference>
<feature type="domain" description="SKI/SNO/DAC" evidence="4">
    <location>
        <begin position="27"/>
        <end position="121"/>
    </location>
</feature>
<organism evidence="5 6">
    <name type="scientific">Loa loa</name>
    <name type="common">Eye worm</name>
    <name type="synonym">Filaria loa</name>
    <dbReference type="NCBI Taxonomy" id="7209"/>
    <lineage>
        <taxon>Eukaryota</taxon>
        <taxon>Metazoa</taxon>
        <taxon>Ecdysozoa</taxon>
        <taxon>Nematoda</taxon>
        <taxon>Chromadorea</taxon>
        <taxon>Rhabditida</taxon>
        <taxon>Spirurina</taxon>
        <taxon>Spiruromorpha</taxon>
        <taxon>Filarioidea</taxon>
        <taxon>Onchocercidae</taxon>
        <taxon>Loa</taxon>
    </lineage>
</organism>
<sequence>MIKQQQLLYQLPTMLNDNDSKSIESINNAKIYIYRGEKIAGFELQGIRMICLPQAYEIFLKNVISGLHTVHSKLKRLQIRLVICNIEQIRALRSLGAIQQGVNRCKLISYTDFDQLYDDCYKIHHRSGRRAKCSIEWDSKPNDMNKKQKCTSDRS</sequence>
<comment type="similarity">
    <text evidence="3">Belongs to the DACH/dachshund family.</text>
</comment>
<keyword evidence="5" id="KW-1185">Reference proteome</keyword>
<dbReference type="AlphaFoldDB" id="A0A1I7V9E3"/>
<evidence type="ECO:0000313" key="5">
    <source>
        <dbReference type="Proteomes" id="UP000095285"/>
    </source>
</evidence>
<evidence type="ECO:0000259" key="4">
    <source>
        <dbReference type="Pfam" id="PF02437"/>
    </source>
</evidence>
<dbReference type="InterPro" id="IPR037000">
    <property type="entry name" value="Ski_DNA-bd_sf"/>
</dbReference>
<evidence type="ECO:0000256" key="3">
    <source>
        <dbReference type="ARBA" id="ARBA00038192"/>
    </source>
</evidence>
<dbReference type="InterPro" id="IPR052417">
    <property type="entry name" value="Dachshund_domain"/>
</dbReference>
<dbReference type="GO" id="GO:0000978">
    <property type="term" value="F:RNA polymerase II cis-regulatory region sequence-specific DNA binding"/>
    <property type="evidence" value="ECO:0007669"/>
    <property type="project" value="TreeGrafter"/>
</dbReference>
<keyword evidence="2" id="KW-0539">Nucleus</keyword>
<dbReference type="InterPro" id="IPR009061">
    <property type="entry name" value="DNA-bd_dom_put_sf"/>
</dbReference>
<dbReference type="GO" id="GO:0000981">
    <property type="term" value="F:DNA-binding transcription factor activity, RNA polymerase II-specific"/>
    <property type="evidence" value="ECO:0007669"/>
    <property type="project" value="TreeGrafter"/>
</dbReference>
<evidence type="ECO:0000256" key="2">
    <source>
        <dbReference type="ARBA" id="ARBA00023242"/>
    </source>
</evidence>
<dbReference type="PANTHER" id="PTHR12577">
    <property type="entry name" value="DACHSHUND"/>
    <property type="match status" value="1"/>
</dbReference>
<dbReference type="InterPro" id="IPR003380">
    <property type="entry name" value="SKI/SNO/DAC"/>
</dbReference>
<evidence type="ECO:0000256" key="1">
    <source>
        <dbReference type="ARBA" id="ARBA00004123"/>
    </source>
</evidence>
<dbReference type="GO" id="GO:0005634">
    <property type="term" value="C:nucleus"/>
    <property type="evidence" value="ECO:0007669"/>
    <property type="project" value="UniProtKB-SubCell"/>
</dbReference>